<keyword evidence="4" id="KW-1133">Transmembrane helix</keyword>
<dbReference type="EMBL" id="ML732373">
    <property type="protein sequence ID" value="KAB8068779.1"/>
    <property type="molecule type" value="Genomic_DNA"/>
</dbReference>
<feature type="compositionally biased region" description="Low complexity" evidence="6">
    <location>
        <begin position="142"/>
        <end position="157"/>
    </location>
</feature>
<keyword evidence="5" id="KW-0472">Membrane</keyword>
<dbReference type="Proteomes" id="UP000326565">
    <property type="component" value="Unassembled WGS sequence"/>
</dbReference>
<proteinExistence type="predicted"/>
<evidence type="ECO:0000256" key="5">
    <source>
        <dbReference type="ARBA" id="ARBA00023136"/>
    </source>
</evidence>
<dbReference type="GO" id="GO:0016020">
    <property type="term" value="C:membrane"/>
    <property type="evidence" value="ECO:0007669"/>
    <property type="project" value="UniProtKB-SubCell"/>
</dbReference>
<name>A0A5N5WKH6_9EURO</name>
<evidence type="ECO:0000313" key="7">
    <source>
        <dbReference type="EMBL" id="KAB8068779.1"/>
    </source>
</evidence>
<sequence length="502" mass="54409">MSSSREGPNPLRPYYAPPSMGLGAANATASPPDASSAHVFGSSARDLLSDLDYSDYLENSPSVSSWFREAFDRALWKYTSVLTAQPFDVAKTILQAYVVPDAPDGQWPLDGQRRTSASTRSDFYDGEEEEEIDALSSDDESSYFTSTAPAASSPSNSRSRKASRHITDRSGYIQSSTQYALRLKNPSSLMDVLSQLWSSSGPTSPWKATNATFIYSLLLPTLNTFIRSLLSAIVGLPEEDISSSMAADILASTSPIATLVLSFISTSLSALILSPIDTARTLLILTPVTHGPRSLIRAIRQIPTPNCTVPTHLVPITILHSSLPNFILTTTPLFLKTYLSLDPILNPSMWNLFTFLGSGLELAVRFPLETVLRRAQIATFTSPSFRQQYTGGPRTAKSSDTATEAPEVETIVPTPRTYRGIVGTMWGIVYEEGVQPSPEAERAQALFDKPIAMRKRQGQGIHGLYRGWRIGMWGIAGIWGASFLGSTGGSGDDAAMVSGGRF</sequence>
<dbReference type="SUPFAM" id="SSF103506">
    <property type="entry name" value="Mitochondrial carrier"/>
    <property type="match status" value="1"/>
</dbReference>
<evidence type="ECO:0008006" key="9">
    <source>
        <dbReference type="Google" id="ProtNLM"/>
    </source>
</evidence>
<dbReference type="InterPro" id="IPR023395">
    <property type="entry name" value="MCP_dom_sf"/>
</dbReference>
<keyword evidence="3" id="KW-0496">Mitochondrion</keyword>
<protein>
    <recommendedName>
        <fullName evidence="9">Mitochondrial carrier domain-containing protein</fullName>
    </recommendedName>
</protein>
<feature type="compositionally biased region" description="Polar residues" evidence="6">
    <location>
        <begin position="388"/>
        <end position="402"/>
    </location>
</feature>
<dbReference type="Gene3D" id="1.50.40.10">
    <property type="entry name" value="Mitochondrial carrier domain"/>
    <property type="match status" value="1"/>
</dbReference>
<evidence type="ECO:0000256" key="4">
    <source>
        <dbReference type="ARBA" id="ARBA00022989"/>
    </source>
</evidence>
<accession>A0A5N5WKH6</accession>
<comment type="subcellular location">
    <subcellularLocation>
        <location evidence="1">Membrane</location>
    </subcellularLocation>
</comment>
<feature type="region of interest" description="Disordered" evidence="6">
    <location>
        <begin position="104"/>
        <end position="167"/>
    </location>
</feature>
<dbReference type="AlphaFoldDB" id="A0A5N5WKH6"/>
<dbReference type="OrthoDB" id="77989at2759"/>
<keyword evidence="2" id="KW-0812">Transmembrane</keyword>
<evidence type="ECO:0000256" key="2">
    <source>
        <dbReference type="ARBA" id="ARBA00022692"/>
    </source>
</evidence>
<reference evidence="7 8" key="1">
    <citation type="submission" date="2019-04" db="EMBL/GenBank/DDBJ databases">
        <title>Friends and foes A comparative genomics study of 23 Aspergillus species from section Flavi.</title>
        <authorList>
            <consortium name="DOE Joint Genome Institute"/>
            <person name="Kjaerbolling I."/>
            <person name="Vesth T."/>
            <person name="Frisvad J.C."/>
            <person name="Nybo J.L."/>
            <person name="Theobald S."/>
            <person name="Kildgaard S."/>
            <person name="Isbrandt T."/>
            <person name="Kuo A."/>
            <person name="Sato A."/>
            <person name="Lyhne E.K."/>
            <person name="Kogle M.E."/>
            <person name="Wiebenga A."/>
            <person name="Kun R.S."/>
            <person name="Lubbers R.J."/>
            <person name="Makela M.R."/>
            <person name="Barry K."/>
            <person name="Chovatia M."/>
            <person name="Clum A."/>
            <person name="Daum C."/>
            <person name="Haridas S."/>
            <person name="He G."/>
            <person name="LaButti K."/>
            <person name="Lipzen A."/>
            <person name="Mondo S."/>
            <person name="Riley R."/>
            <person name="Salamov A."/>
            <person name="Simmons B.A."/>
            <person name="Magnuson J.K."/>
            <person name="Henrissat B."/>
            <person name="Mortensen U.H."/>
            <person name="Larsen T.O."/>
            <person name="Devries R.P."/>
            <person name="Grigoriev I.V."/>
            <person name="Machida M."/>
            <person name="Baker S.E."/>
            <person name="Andersen M.R."/>
        </authorList>
    </citation>
    <scope>NUCLEOTIDE SEQUENCE [LARGE SCALE GENOMIC DNA]</scope>
    <source>
        <strain evidence="7 8">CBS 151.66</strain>
    </source>
</reference>
<evidence type="ECO:0000313" key="8">
    <source>
        <dbReference type="Proteomes" id="UP000326565"/>
    </source>
</evidence>
<feature type="compositionally biased region" description="Acidic residues" evidence="6">
    <location>
        <begin position="124"/>
        <end position="141"/>
    </location>
</feature>
<keyword evidence="3" id="KW-0999">Mitochondrion inner membrane</keyword>
<evidence type="ECO:0000256" key="1">
    <source>
        <dbReference type="ARBA" id="ARBA00004370"/>
    </source>
</evidence>
<feature type="region of interest" description="Disordered" evidence="6">
    <location>
        <begin position="388"/>
        <end position="407"/>
    </location>
</feature>
<evidence type="ECO:0000256" key="6">
    <source>
        <dbReference type="SAM" id="MobiDB-lite"/>
    </source>
</evidence>
<evidence type="ECO:0000256" key="3">
    <source>
        <dbReference type="ARBA" id="ARBA00022792"/>
    </source>
</evidence>
<keyword evidence="8" id="KW-1185">Reference proteome</keyword>
<organism evidence="7 8">
    <name type="scientific">Aspergillus leporis</name>
    <dbReference type="NCBI Taxonomy" id="41062"/>
    <lineage>
        <taxon>Eukaryota</taxon>
        <taxon>Fungi</taxon>
        <taxon>Dikarya</taxon>
        <taxon>Ascomycota</taxon>
        <taxon>Pezizomycotina</taxon>
        <taxon>Eurotiomycetes</taxon>
        <taxon>Eurotiomycetidae</taxon>
        <taxon>Eurotiales</taxon>
        <taxon>Aspergillaceae</taxon>
        <taxon>Aspergillus</taxon>
        <taxon>Aspergillus subgen. Circumdati</taxon>
    </lineage>
</organism>
<gene>
    <name evidence="7" type="ORF">BDV29DRAFT_183913</name>
</gene>